<reference evidence="2 3" key="2">
    <citation type="submission" date="2019-09" db="EMBL/GenBank/DDBJ databases">
        <authorList>
            <person name="Jin C."/>
        </authorList>
    </citation>
    <scope>NUCLEOTIDE SEQUENCE [LARGE SCALE GENOMIC DNA]</scope>
    <source>
        <strain evidence="2 3">BN140002</strain>
    </source>
</reference>
<evidence type="ECO:0000259" key="1">
    <source>
        <dbReference type="Pfam" id="PF07969"/>
    </source>
</evidence>
<comment type="caution">
    <text evidence="2">The sequence shown here is derived from an EMBL/GenBank/DDBJ whole genome shotgun (WGS) entry which is preliminary data.</text>
</comment>
<dbReference type="RefSeq" id="WP_149818105.1">
    <property type="nucleotide sequence ID" value="NZ_VUOA01000022.1"/>
</dbReference>
<proteinExistence type="predicted"/>
<dbReference type="InterPro" id="IPR013108">
    <property type="entry name" value="Amidohydro_3"/>
</dbReference>
<dbReference type="Gene3D" id="3.10.310.70">
    <property type="match status" value="1"/>
</dbReference>
<name>A0A5B2VD09_9HYPH</name>
<dbReference type="SUPFAM" id="SSF51556">
    <property type="entry name" value="Metallo-dependent hydrolases"/>
    <property type="match status" value="1"/>
</dbReference>
<organism evidence="2 3">
    <name type="scientific">Salinarimonas soli</name>
    <dbReference type="NCBI Taxonomy" id="1638099"/>
    <lineage>
        <taxon>Bacteria</taxon>
        <taxon>Pseudomonadati</taxon>
        <taxon>Pseudomonadota</taxon>
        <taxon>Alphaproteobacteria</taxon>
        <taxon>Hyphomicrobiales</taxon>
        <taxon>Salinarimonadaceae</taxon>
        <taxon>Salinarimonas</taxon>
    </lineage>
</organism>
<dbReference type="CDD" id="cd01300">
    <property type="entry name" value="YtcJ_like"/>
    <property type="match status" value="1"/>
</dbReference>
<evidence type="ECO:0000313" key="2">
    <source>
        <dbReference type="EMBL" id="KAA2236874.1"/>
    </source>
</evidence>
<dbReference type="Pfam" id="PF07969">
    <property type="entry name" value="Amidohydro_3"/>
    <property type="match status" value="1"/>
</dbReference>
<accession>A0A5B2VD09</accession>
<protein>
    <submittedName>
        <fullName evidence="2">Amidohydrolase</fullName>
    </submittedName>
</protein>
<dbReference type="OrthoDB" id="9811399at2"/>
<keyword evidence="2" id="KW-0378">Hydrolase</keyword>
<dbReference type="GO" id="GO:0016810">
    <property type="term" value="F:hydrolase activity, acting on carbon-nitrogen (but not peptide) bonds"/>
    <property type="evidence" value="ECO:0007669"/>
    <property type="project" value="InterPro"/>
</dbReference>
<dbReference type="SUPFAM" id="SSF51338">
    <property type="entry name" value="Composite domain of metallo-dependent hydrolases"/>
    <property type="match status" value="1"/>
</dbReference>
<dbReference type="InterPro" id="IPR032466">
    <property type="entry name" value="Metal_Hydrolase"/>
</dbReference>
<dbReference type="PANTHER" id="PTHR22642:SF2">
    <property type="entry name" value="PROTEIN LONG AFTER FAR-RED 3"/>
    <property type="match status" value="1"/>
</dbReference>
<dbReference type="Gene3D" id="3.20.20.140">
    <property type="entry name" value="Metal-dependent hydrolases"/>
    <property type="match status" value="1"/>
</dbReference>
<dbReference type="Gene3D" id="2.30.40.10">
    <property type="entry name" value="Urease, subunit C, domain 1"/>
    <property type="match status" value="1"/>
</dbReference>
<evidence type="ECO:0000313" key="3">
    <source>
        <dbReference type="Proteomes" id="UP000323142"/>
    </source>
</evidence>
<dbReference type="Proteomes" id="UP000323142">
    <property type="component" value="Unassembled WGS sequence"/>
</dbReference>
<dbReference type="EMBL" id="VUOA01000022">
    <property type="protein sequence ID" value="KAA2236874.1"/>
    <property type="molecule type" value="Genomic_DNA"/>
</dbReference>
<gene>
    <name evidence="2" type="ORF">F0L46_12855</name>
</gene>
<dbReference type="PANTHER" id="PTHR22642">
    <property type="entry name" value="IMIDAZOLONEPROPIONASE"/>
    <property type="match status" value="1"/>
</dbReference>
<sequence>MSALPKADLILTNGRIFLGMAEGVAEAVALWAGRVLATGRASEIEALRGPATRVVDLRGRLATPGLYDAHMHLLPLGLTMRQVDVRPKAAPTLERLLGLVRERAGALGPGAWVQARGYDQFALDVRRHPLRDELDAAAPDNPVVVTRACGHIAVANSMALRLAGIDETSEAPQGGAIEIRDGRLTGLLAENARDALKTVIPDSTGEELVAAVEDAGQACLAYGITSVMDAGVGMRAGYREVIAYREAQRQGRLPVRTNQCLFGGPGGIVERCHADGVITGVGDDMLRVGPVKIFTDGSAGGRTAAMFEPYLGEPRTTGLMMLHDDEMNGFVEDYHAKGYQLAVHAIGDRAIEQTLNAFERALTRMPDPNRRHRIEHCGFNSAAQIERMVRLGVEPVPQPVFMYDFGDLYAAVLGHERADPSYPLKTWIDHGLRPAASSDAPVCDIDPFPNFFTMLTRKTQRGTVMAESERVDIAQAIQAFTEFGAYVNHQEGHRGRLVPGLAGDVAVFSRDLLGATPEEILHDTRCDLTIRGGEVAFDRAGETG</sequence>
<dbReference type="AlphaFoldDB" id="A0A5B2VD09"/>
<keyword evidence="3" id="KW-1185">Reference proteome</keyword>
<dbReference type="InterPro" id="IPR011059">
    <property type="entry name" value="Metal-dep_hydrolase_composite"/>
</dbReference>
<dbReference type="InterPro" id="IPR033932">
    <property type="entry name" value="YtcJ-like"/>
</dbReference>
<reference evidence="2 3" key="1">
    <citation type="submission" date="2019-09" db="EMBL/GenBank/DDBJ databases">
        <title>Salinarimonas rosea gen. nov., sp. nov., a new member of the a-2 subgroup of the Proteobacteria.</title>
        <authorList>
            <person name="Liu J."/>
        </authorList>
    </citation>
    <scope>NUCLEOTIDE SEQUENCE [LARGE SCALE GENOMIC DNA]</scope>
    <source>
        <strain evidence="2 3">BN140002</strain>
    </source>
</reference>
<feature type="domain" description="Amidohydrolase 3" evidence="1">
    <location>
        <begin position="53"/>
        <end position="536"/>
    </location>
</feature>